<organism evidence="2 3">
    <name type="scientific">Lodderomyces beijingensis</name>
    <dbReference type="NCBI Taxonomy" id="1775926"/>
    <lineage>
        <taxon>Eukaryota</taxon>
        <taxon>Fungi</taxon>
        <taxon>Dikarya</taxon>
        <taxon>Ascomycota</taxon>
        <taxon>Saccharomycotina</taxon>
        <taxon>Pichiomycetes</taxon>
        <taxon>Debaryomycetaceae</taxon>
        <taxon>Candida/Lodderomyces clade</taxon>
        <taxon>Lodderomyces</taxon>
    </lineage>
</organism>
<feature type="domain" description="Calponin-homology (CH)" evidence="1">
    <location>
        <begin position="19"/>
        <end position="139"/>
    </location>
</feature>
<dbReference type="PROSITE" id="PS50021">
    <property type="entry name" value="CH"/>
    <property type="match status" value="1"/>
</dbReference>
<name>A0ABP0ZJI1_9ASCO</name>
<dbReference type="InterPro" id="IPR050606">
    <property type="entry name" value="Calponin-like"/>
</dbReference>
<dbReference type="InterPro" id="IPR001715">
    <property type="entry name" value="CH_dom"/>
</dbReference>
<keyword evidence="3" id="KW-1185">Reference proteome</keyword>
<evidence type="ECO:0000313" key="2">
    <source>
        <dbReference type="EMBL" id="CAK9438303.1"/>
    </source>
</evidence>
<gene>
    <name evidence="2" type="ORF">LODBEIA_P25270</name>
</gene>
<dbReference type="Gene3D" id="1.10.418.10">
    <property type="entry name" value="Calponin-like domain"/>
    <property type="match status" value="1"/>
</dbReference>
<dbReference type="EMBL" id="OZ022407">
    <property type="protein sequence ID" value="CAK9438303.1"/>
    <property type="molecule type" value="Genomic_DNA"/>
</dbReference>
<dbReference type="PANTHER" id="PTHR47385">
    <property type="entry name" value="CALPONIN"/>
    <property type="match status" value="1"/>
</dbReference>
<proteinExistence type="predicted"/>
<dbReference type="GeneID" id="92207723"/>
<accession>A0ABP0ZJI1</accession>
<dbReference type="PANTHER" id="PTHR47385:SF14">
    <property type="entry name" value="TRANSGELIN"/>
    <property type="match status" value="1"/>
</dbReference>
<dbReference type="Pfam" id="PF00307">
    <property type="entry name" value="CH"/>
    <property type="match status" value="1"/>
</dbReference>
<dbReference type="InterPro" id="IPR036872">
    <property type="entry name" value="CH_dom_sf"/>
</dbReference>
<sequence>MTSKNLDDEITDSRLARYNAIQPDIKHYLSAILTPHYPTLFQRHSTPGHPYDSLNLIDLLHDGEILCRLGQLVSHPQNPTAKFKSSSMAFIQMENISWFLQLCQLLHVPHDEIFQTTDLFEGKDPYQVCVTLMSFSRIVHRLQGDVFSEVVGPKQVRVKPTIPNKPRSLRQ</sequence>
<dbReference type="SUPFAM" id="SSF47576">
    <property type="entry name" value="Calponin-homology domain, CH-domain"/>
    <property type="match status" value="1"/>
</dbReference>
<evidence type="ECO:0000313" key="3">
    <source>
        <dbReference type="Proteomes" id="UP001497383"/>
    </source>
</evidence>
<dbReference type="Proteomes" id="UP001497383">
    <property type="component" value="Chromosome 3"/>
</dbReference>
<protein>
    <recommendedName>
        <fullName evidence="1">Calponin-homology (CH) domain-containing protein</fullName>
    </recommendedName>
</protein>
<evidence type="ECO:0000259" key="1">
    <source>
        <dbReference type="PROSITE" id="PS50021"/>
    </source>
</evidence>
<dbReference type="RefSeq" id="XP_066829465.1">
    <property type="nucleotide sequence ID" value="XM_066972536.1"/>
</dbReference>
<reference evidence="2 3" key="1">
    <citation type="submission" date="2024-03" db="EMBL/GenBank/DDBJ databases">
        <authorList>
            <person name="Brejova B."/>
        </authorList>
    </citation>
    <scope>NUCLEOTIDE SEQUENCE [LARGE SCALE GENOMIC DNA]</scope>
    <source>
        <strain evidence="2 3">CBS 14171</strain>
    </source>
</reference>